<sequence>MKLITQEFDHTPTVLLVDDQPSVAFIVKKILEGYCELLYASHLSKAHELLIKTEVDLVLLDIELQGETGWNFIEQLKAIYELSDLPPIMFITGHTGSEIEEKALELGAADFIIKPIVPAILKMRVMNLLRIKSLDRQAVFYKNQLEDMVKHSAMVISFWSSDWQCLYFRDSDQEESAPNTVQLVDIIPASLASKVMQIGTEEGSHQVQASSEIDDGISGLTMTMRHSNIFGDYIFLSFTRVSETA</sequence>
<feature type="domain" description="Response regulatory" evidence="3">
    <location>
        <begin position="13"/>
        <end position="129"/>
    </location>
</feature>
<dbReference type="GO" id="GO:0000160">
    <property type="term" value="P:phosphorelay signal transduction system"/>
    <property type="evidence" value="ECO:0007669"/>
    <property type="project" value="InterPro"/>
</dbReference>
<organism evidence="4 5">
    <name type="scientific">Marinomonas spartinae</name>
    <dbReference type="NCBI Taxonomy" id="1792290"/>
    <lineage>
        <taxon>Bacteria</taxon>
        <taxon>Pseudomonadati</taxon>
        <taxon>Pseudomonadota</taxon>
        <taxon>Gammaproteobacteria</taxon>
        <taxon>Oceanospirillales</taxon>
        <taxon>Oceanospirillaceae</taxon>
        <taxon>Marinomonas</taxon>
    </lineage>
</organism>
<dbReference type="SMART" id="SM00448">
    <property type="entry name" value="REC"/>
    <property type="match status" value="1"/>
</dbReference>
<evidence type="ECO:0000313" key="4">
    <source>
        <dbReference type="EMBL" id="SBS29813.1"/>
    </source>
</evidence>
<feature type="modified residue" description="4-aspartylphosphate" evidence="2">
    <location>
        <position position="61"/>
    </location>
</feature>
<dbReference type="InterPro" id="IPR011006">
    <property type="entry name" value="CheY-like_superfamily"/>
</dbReference>
<evidence type="ECO:0000313" key="5">
    <source>
        <dbReference type="Proteomes" id="UP000092544"/>
    </source>
</evidence>
<protein>
    <submittedName>
        <fullName evidence="4">Aerobic respiration control protein ArcA</fullName>
    </submittedName>
</protein>
<keyword evidence="1 2" id="KW-0597">Phosphoprotein</keyword>
<evidence type="ECO:0000256" key="1">
    <source>
        <dbReference type="ARBA" id="ARBA00022553"/>
    </source>
</evidence>
<keyword evidence="5" id="KW-1185">Reference proteome</keyword>
<dbReference type="SUPFAM" id="SSF52172">
    <property type="entry name" value="CheY-like"/>
    <property type="match status" value="1"/>
</dbReference>
<dbReference type="Proteomes" id="UP000092544">
    <property type="component" value="Unassembled WGS sequence"/>
</dbReference>
<dbReference type="Pfam" id="PF00072">
    <property type="entry name" value="Response_reg"/>
    <property type="match status" value="1"/>
</dbReference>
<gene>
    <name evidence="4" type="primary">arcA</name>
    <name evidence="4" type="ORF">MSP8886_01608</name>
</gene>
<name>A0A1A8TC71_9GAMM</name>
<dbReference type="STRING" id="1792290.MSP8886_01608"/>
<dbReference type="OrthoDB" id="9802186at2"/>
<dbReference type="PANTHER" id="PTHR44591:SF3">
    <property type="entry name" value="RESPONSE REGULATORY DOMAIN-CONTAINING PROTEIN"/>
    <property type="match status" value="1"/>
</dbReference>
<dbReference type="AlphaFoldDB" id="A0A1A8TC71"/>
<dbReference type="PANTHER" id="PTHR44591">
    <property type="entry name" value="STRESS RESPONSE REGULATOR PROTEIN 1"/>
    <property type="match status" value="1"/>
</dbReference>
<dbReference type="InterPro" id="IPR001789">
    <property type="entry name" value="Sig_transdc_resp-reg_receiver"/>
</dbReference>
<dbReference type="PROSITE" id="PS50110">
    <property type="entry name" value="RESPONSE_REGULATORY"/>
    <property type="match status" value="1"/>
</dbReference>
<dbReference type="RefSeq" id="WP_067014718.1">
    <property type="nucleotide sequence ID" value="NZ_FLOB01000003.1"/>
</dbReference>
<dbReference type="Gene3D" id="3.40.50.2300">
    <property type="match status" value="1"/>
</dbReference>
<accession>A0A1A8TC71</accession>
<proteinExistence type="predicted"/>
<dbReference type="InterPro" id="IPR050595">
    <property type="entry name" value="Bact_response_regulator"/>
</dbReference>
<reference evidence="4 5" key="1">
    <citation type="submission" date="2016-06" db="EMBL/GenBank/DDBJ databases">
        <authorList>
            <person name="Kjaerup R.B."/>
            <person name="Dalgaard T.S."/>
            <person name="Juul-Madsen H.R."/>
        </authorList>
    </citation>
    <scope>NUCLEOTIDE SEQUENCE [LARGE SCALE GENOMIC DNA]</scope>
    <source>
        <strain evidence="4 5">CECT 8886</strain>
    </source>
</reference>
<evidence type="ECO:0000256" key="2">
    <source>
        <dbReference type="PROSITE-ProRule" id="PRU00169"/>
    </source>
</evidence>
<evidence type="ECO:0000259" key="3">
    <source>
        <dbReference type="PROSITE" id="PS50110"/>
    </source>
</evidence>
<dbReference type="EMBL" id="FLOB01000003">
    <property type="protein sequence ID" value="SBS29813.1"/>
    <property type="molecule type" value="Genomic_DNA"/>
</dbReference>